<dbReference type="RefSeq" id="WP_147422037.1">
    <property type="nucleotide sequence ID" value="NZ_PDOE01000031.1"/>
</dbReference>
<protein>
    <submittedName>
        <fullName evidence="6">MurR/RpiR family transcriptional regulator</fullName>
    </submittedName>
</protein>
<name>A0A3A9KBY7_9BACI</name>
<comment type="caution">
    <text evidence="6">The sequence shown here is derived from an EMBL/GenBank/DDBJ whole genome shotgun (WGS) entry which is preliminary data.</text>
</comment>
<dbReference type="GO" id="GO:0003700">
    <property type="term" value="F:DNA-binding transcription factor activity"/>
    <property type="evidence" value="ECO:0007669"/>
    <property type="project" value="InterPro"/>
</dbReference>
<keyword evidence="7" id="KW-1185">Reference proteome</keyword>
<evidence type="ECO:0000259" key="5">
    <source>
        <dbReference type="PROSITE" id="PS51464"/>
    </source>
</evidence>
<dbReference type="SUPFAM" id="SSF53697">
    <property type="entry name" value="SIS domain"/>
    <property type="match status" value="1"/>
</dbReference>
<dbReference type="PROSITE" id="PS00356">
    <property type="entry name" value="HTH_LACI_1"/>
    <property type="match status" value="1"/>
</dbReference>
<evidence type="ECO:0000256" key="1">
    <source>
        <dbReference type="ARBA" id="ARBA00023015"/>
    </source>
</evidence>
<dbReference type="InterPro" id="IPR000281">
    <property type="entry name" value="HTH_RpiR"/>
</dbReference>
<evidence type="ECO:0000313" key="6">
    <source>
        <dbReference type="EMBL" id="RKL64865.1"/>
    </source>
</evidence>
<sequence>MGKVQEGMNALEHIISIKDTLPNKQKQLCDYILNNHQDIGLFTVKEVANKANVGTTTVLRLVKLLGYDSFFDLRKDFHDIQKDYSDKWENVQKSFDSNDENNENNYKTLSTVFQEGIELMDKTLNPQLVENFNVAMDLISNAEKINILGLRPYKAIAIYLELLIEEFHSKTRQLSYDSDSMFDRILQFEKNEVFIIFSFSPDTQRAIDAAKVAHERNIPIILVTDHLSSPIASYSSVILKTESSENHYTIIPIIALVESIVIELGIRQSKTSIE</sequence>
<dbReference type="EMBL" id="PDOE01000031">
    <property type="protein sequence ID" value="RKL64865.1"/>
    <property type="molecule type" value="Genomic_DNA"/>
</dbReference>
<feature type="domain" description="SIS" evidence="5">
    <location>
        <begin position="135"/>
        <end position="270"/>
    </location>
</feature>
<dbReference type="InterPro" id="IPR009057">
    <property type="entry name" value="Homeodomain-like_sf"/>
</dbReference>
<evidence type="ECO:0000259" key="4">
    <source>
        <dbReference type="PROSITE" id="PS51071"/>
    </source>
</evidence>
<accession>A0A3A9KBY7</accession>
<reference evidence="6 7" key="1">
    <citation type="submission" date="2017-10" db="EMBL/GenBank/DDBJ databases">
        <title>Bacillus sp. nov., a halophilic bacterium isolated from a Keqin Lake.</title>
        <authorList>
            <person name="Wang H."/>
        </authorList>
    </citation>
    <scope>NUCLEOTIDE SEQUENCE [LARGE SCALE GENOMIC DNA]</scope>
    <source>
        <strain evidence="6 7">KCTC 13187</strain>
    </source>
</reference>
<dbReference type="Pfam" id="PF01380">
    <property type="entry name" value="SIS"/>
    <property type="match status" value="1"/>
</dbReference>
<dbReference type="PANTHER" id="PTHR30514">
    <property type="entry name" value="GLUCOKINASE"/>
    <property type="match status" value="1"/>
</dbReference>
<feature type="domain" description="HTH rpiR-type" evidence="4">
    <location>
        <begin position="8"/>
        <end position="84"/>
    </location>
</feature>
<dbReference type="Proteomes" id="UP000281498">
    <property type="component" value="Unassembled WGS sequence"/>
</dbReference>
<keyword evidence="1" id="KW-0805">Transcription regulation</keyword>
<dbReference type="PROSITE" id="PS51071">
    <property type="entry name" value="HTH_RPIR"/>
    <property type="match status" value="1"/>
</dbReference>
<keyword evidence="2" id="KW-0238">DNA-binding</keyword>
<evidence type="ECO:0000313" key="7">
    <source>
        <dbReference type="Proteomes" id="UP000281498"/>
    </source>
</evidence>
<dbReference type="InterPro" id="IPR046348">
    <property type="entry name" value="SIS_dom_sf"/>
</dbReference>
<dbReference type="InterPro" id="IPR036388">
    <property type="entry name" value="WH-like_DNA-bd_sf"/>
</dbReference>
<proteinExistence type="predicted"/>
<dbReference type="GO" id="GO:0003677">
    <property type="term" value="F:DNA binding"/>
    <property type="evidence" value="ECO:0007669"/>
    <property type="project" value="UniProtKB-KW"/>
</dbReference>
<feature type="non-terminal residue" evidence="6">
    <location>
        <position position="274"/>
    </location>
</feature>
<dbReference type="InterPro" id="IPR035472">
    <property type="entry name" value="RpiR-like_SIS"/>
</dbReference>
<keyword evidence="3" id="KW-0804">Transcription</keyword>
<gene>
    <name evidence="6" type="ORF">CR203_23875</name>
</gene>
<dbReference type="GO" id="GO:1901135">
    <property type="term" value="P:carbohydrate derivative metabolic process"/>
    <property type="evidence" value="ECO:0007669"/>
    <property type="project" value="InterPro"/>
</dbReference>
<dbReference type="CDD" id="cd05013">
    <property type="entry name" value="SIS_RpiR"/>
    <property type="match status" value="1"/>
</dbReference>
<dbReference type="PROSITE" id="PS51464">
    <property type="entry name" value="SIS"/>
    <property type="match status" value="1"/>
</dbReference>
<dbReference type="Gene3D" id="1.10.10.10">
    <property type="entry name" value="Winged helix-like DNA-binding domain superfamily/Winged helix DNA-binding domain"/>
    <property type="match status" value="1"/>
</dbReference>
<dbReference type="SUPFAM" id="SSF46689">
    <property type="entry name" value="Homeodomain-like"/>
    <property type="match status" value="1"/>
</dbReference>
<dbReference type="Pfam" id="PF01418">
    <property type="entry name" value="HTH_6"/>
    <property type="match status" value="1"/>
</dbReference>
<organism evidence="6 7">
    <name type="scientific">Salipaludibacillus neizhouensis</name>
    <dbReference type="NCBI Taxonomy" id="885475"/>
    <lineage>
        <taxon>Bacteria</taxon>
        <taxon>Bacillati</taxon>
        <taxon>Bacillota</taxon>
        <taxon>Bacilli</taxon>
        <taxon>Bacillales</taxon>
        <taxon>Bacillaceae</taxon>
    </lineage>
</organism>
<dbReference type="PANTHER" id="PTHR30514:SF18">
    <property type="entry name" value="RPIR-FAMILY TRANSCRIPTIONAL REGULATOR"/>
    <property type="match status" value="1"/>
</dbReference>
<evidence type="ECO:0000256" key="2">
    <source>
        <dbReference type="ARBA" id="ARBA00023125"/>
    </source>
</evidence>
<dbReference type="AlphaFoldDB" id="A0A3A9KBY7"/>
<dbReference type="GO" id="GO:0097367">
    <property type="term" value="F:carbohydrate derivative binding"/>
    <property type="evidence" value="ECO:0007669"/>
    <property type="project" value="InterPro"/>
</dbReference>
<dbReference type="InterPro" id="IPR047640">
    <property type="entry name" value="RpiR-like"/>
</dbReference>
<evidence type="ECO:0000256" key="3">
    <source>
        <dbReference type="ARBA" id="ARBA00023163"/>
    </source>
</evidence>
<dbReference type="OrthoDB" id="2405129at2"/>
<dbReference type="Gene3D" id="3.40.50.10490">
    <property type="entry name" value="Glucose-6-phosphate isomerase like protein, domain 1"/>
    <property type="match status" value="1"/>
</dbReference>
<dbReference type="InterPro" id="IPR001347">
    <property type="entry name" value="SIS_dom"/>
</dbReference>